<dbReference type="GO" id="GO:0005737">
    <property type="term" value="C:cytoplasm"/>
    <property type="evidence" value="ECO:0007669"/>
    <property type="project" value="TreeGrafter"/>
</dbReference>
<protein>
    <submittedName>
        <fullName evidence="8">TauD/TfdA family dioxygenase</fullName>
    </submittedName>
</protein>
<keyword evidence="9" id="KW-1185">Reference proteome</keyword>
<dbReference type="AlphaFoldDB" id="A0A552U8V7"/>
<dbReference type="GO" id="GO:0046872">
    <property type="term" value="F:metal ion binding"/>
    <property type="evidence" value="ECO:0007669"/>
    <property type="project" value="UniProtKB-KW"/>
</dbReference>
<reference evidence="8 9" key="1">
    <citation type="submission" date="2019-07" db="EMBL/GenBank/DDBJ databases">
        <title>Novel species isolated from glacier.</title>
        <authorList>
            <person name="Liu Q."/>
            <person name="Xin Y.-H."/>
        </authorList>
    </citation>
    <scope>NUCLEOTIDE SEQUENCE [LARGE SCALE GENOMIC DNA]</scope>
    <source>
        <strain evidence="8 9">LB1R16</strain>
    </source>
</reference>
<dbReference type="Proteomes" id="UP000317894">
    <property type="component" value="Unassembled WGS sequence"/>
</dbReference>
<dbReference type="InterPro" id="IPR051323">
    <property type="entry name" value="AtsK-like"/>
</dbReference>
<keyword evidence="3" id="KW-0479">Metal-binding</keyword>
<keyword evidence="4 8" id="KW-0223">Dioxygenase</keyword>
<dbReference type="Pfam" id="PF02668">
    <property type="entry name" value="TauD"/>
    <property type="match status" value="1"/>
</dbReference>
<keyword evidence="5" id="KW-0560">Oxidoreductase</keyword>
<dbReference type="EMBL" id="VJWA01000002">
    <property type="protein sequence ID" value="TRW14645.1"/>
    <property type="molecule type" value="Genomic_DNA"/>
</dbReference>
<feature type="domain" description="TauD/TfdA-like" evidence="7">
    <location>
        <begin position="10"/>
        <end position="266"/>
    </location>
</feature>
<keyword evidence="6" id="KW-0408">Iron</keyword>
<dbReference type="OrthoDB" id="7209371at2"/>
<evidence type="ECO:0000256" key="4">
    <source>
        <dbReference type="ARBA" id="ARBA00022964"/>
    </source>
</evidence>
<evidence type="ECO:0000313" key="8">
    <source>
        <dbReference type="EMBL" id="TRW14645.1"/>
    </source>
</evidence>
<dbReference type="InterPro" id="IPR042098">
    <property type="entry name" value="TauD-like_sf"/>
</dbReference>
<evidence type="ECO:0000256" key="6">
    <source>
        <dbReference type="ARBA" id="ARBA00023004"/>
    </source>
</evidence>
<name>A0A552U8V7_9SPHN</name>
<comment type="cofactor">
    <cofactor evidence="1">
        <name>Fe(2+)</name>
        <dbReference type="ChEBI" id="CHEBI:29033"/>
    </cofactor>
</comment>
<sequence>MTPLDIALVSPRIGAEVRGLDLATLDAGGAAQLRAALWHHRVLFLRDQHLDDASHEAAACLLGEIAPYALHGGGDALLEMDAAHGGKANVWHTDSTFEAEPPLIAMLRAVVVPAVGGDTLWANTEAAYRALPLPLRGLADALTATHSNAYDFAGSRPGVTRAAAERYAERFTTAQVFRTAHSVARPHPATGEPCLFLGNFVTGIEGWAATEASAVLGALQAYVVQPENTVRWRWRAGDVAIWDNAATQHYALDDYGEAPRVMKRATIRR</sequence>
<gene>
    <name evidence="8" type="ORF">FMM06_13225</name>
</gene>
<evidence type="ECO:0000256" key="1">
    <source>
        <dbReference type="ARBA" id="ARBA00001954"/>
    </source>
</evidence>
<evidence type="ECO:0000313" key="9">
    <source>
        <dbReference type="Proteomes" id="UP000317894"/>
    </source>
</evidence>
<dbReference type="SUPFAM" id="SSF51197">
    <property type="entry name" value="Clavaminate synthase-like"/>
    <property type="match status" value="1"/>
</dbReference>
<dbReference type="InterPro" id="IPR003819">
    <property type="entry name" value="TauD/TfdA-like"/>
</dbReference>
<comment type="caution">
    <text evidence="8">The sequence shown here is derived from an EMBL/GenBank/DDBJ whole genome shotgun (WGS) entry which is preliminary data.</text>
</comment>
<proteinExistence type="inferred from homology"/>
<dbReference type="PANTHER" id="PTHR30468:SF5">
    <property type="entry name" value="ALPHA-KETOGLUTARATE-DEPENDENT SULFATE ESTER DIOXYGENASE"/>
    <property type="match status" value="1"/>
</dbReference>
<dbReference type="RefSeq" id="WP_144237851.1">
    <property type="nucleotide sequence ID" value="NZ_VJWA01000002.1"/>
</dbReference>
<dbReference type="Gene3D" id="3.60.130.10">
    <property type="entry name" value="Clavaminate synthase-like"/>
    <property type="match status" value="1"/>
</dbReference>
<dbReference type="GO" id="GO:0016706">
    <property type="term" value="F:2-oxoglutarate-dependent dioxygenase activity"/>
    <property type="evidence" value="ECO:0007669"/>
    <property type="project" value="UniProtKB-ARBA"/>
</dbReference>
<evidence type="ECO:0000256" key="3">
    <source>
        <dbReference type="ARBA" id="ARBA00022723"/>
    </source>
</evidence>
<accession>A0A552U8V7</accession>
<evidence type="ECO:0000256" key="2">
    <source>
        <dbReference type="ARBA" id="ARBA00005896"/>
    </source>
</evidence>
<evidence type="ECO:0000256" key="5">
    <source>
        <dbReference type="ARBA" id="ARBA00023002"/>
    </source>
</evidence>
<comment type="similarity">
    <text evidence="2">Belongs to the TfdA dioxygenase family.</text>
</comment>
<evidence type="ECO:0000259" key="7">
    <source>
        <dbReference type="Pfam" id="PF02668"/>
    </source>
</evidence>
<dbReference type="PANTHER" id="PTHR30468">
    <property type="entry name" value="ALPHA-KETOGLUTARATE-DEPENDENT SULFONATE DIOXYGENASE"/>
    <property type="match status" value="1"/>
</dbReference>
<organism evidence="8 9">
    <name type="scientific">Glacieibacterium frigidum</name>
    <dbReference type="NCBI Taxonomy" id="2593303"/>
    <lineage>
        <taxon>Bacteria</taxon>
        <taxon>Pseudomonadati</taxon>
        <taxon>Pseudomonadota</taxon>
        <taxon>Alphaproteobacteria</taxon>
        <taxon>Sphingomonadales</taxon>
        <taxon>Sphingosinicellaceae</taxon>
        <taxon>Glacieibacterium</taxon>
    </lineage>
</organism>